<name>A0AAN6Q298_9PEZI</name>
<dbReference type="Proteomes" id="UP001305647">
    <property type="component" value="Unassembled WGS sequence"/>
</dbReference>
<dbReference type="EMBL" id="MU863632">
    <property type="protein sequence ID" value="KAK4102287.1"/>
    <property type="molecule type" value="Genomic_DNA"/>
</dbReference>
<gene>
    <name evidence="1" type="ORF">N658DRAFT_495638</name>
</gene>
<keyword evidence="2" id="KW-1185">Reference proteome</keyword>
<reference evidence="1" key="2">
    <citation type="submission" date="2023-05" db="EMBL/GenBank/DDBJ databases">
        <authorList>
            <consortium name="Lawrence Berkeley National Laboratory"/>
            <person name="Steindorff A."/>
            <person name="Hensen N."/>
            <person name="Bonometti L."/>
            <person name="Westerberg I."/>
            <person name="Brannstrom I.O."/>
            <person name="Guillou S."/>
            <person name="Cros-Aarteil S."/>
            <person name="Calhoun S."/>
            <person name="Haridas S."/>
            <person name="Kuo A."/>
            <person name="Mondo S."/>
            <person name="Pangilinan J."/>
            <person name="Riley R."/>
            <person name="Labutti K."/>
            <person name="Andreopoulos B."/>
            <person name="Lipzen A."/>
            <person name="Chen C."/>
            <person name="Yanf M."/>
            <person name="Daum C."/>
            <person name="Ng V."/>
            <person name="Clum A."/>
            <person name="Ohm R."/>
            <person name="Martin F."/>
            <person name="Silar P."/>
            <person name="Natvig D."/>
            <person name="Lalanne C."/>
            <person name="Gautier V."/>
            <person name="Ament-Velasquez S.L."/>
            <person name="Kruys A."/>
            <person name="Hutchinson M.I."/>
            <person name="Powell A.J."/>
            <person name="Barry K."/>
            <person name="Miller A.N."/>
            <person name="Grigoriev I.V."/>
            <person name="Debuchy R."/>
            <person name="Gladieux P."/>
            <person name="Thoren M.H."/>
            <person name="Johannesson H."/>
        </authorList>
    </citation>
    <scope>NUCLEOTIDE SEQUENCE</scope>
    <source>
        <strain evidence="1">CBS 757.83</strain>
    </source>
</reference>
<evidence type="ECO:0000313" key="2">
    <source>
        <dbReference type="Proteomes" id="UP001305647"/>
    </source>
</evidence>
<evidence type="ECO:0000313" key="1">
    <source>
        <dbReference type="EMBL" id="KAK4102287.1"/>
    </source>
</evidence>
<reference evidence="1" key="1">
    <citation type="journal article" date="2023" name="Mol. Phylogenet. Evol.">
        <title>Genome-scale phylogeny and comparative genomics of the fungal order Sordariales.</title>
        <authorList>
            <person name="Hensen N."/>
            <person name="Bonometti L."/>
            <person name="Westerberg I."/>
            <person name="Brannstrom I.O."/>
            <person name="Guillou S."/>
            <person name="Cros-Aarteil S."/>
            <person name="Calhoun S."/>
            <person name="Haridas S."/>
            <person name="Kuo A."/>
            <person name="Mondo S."/>
            <person name="Pangilinan J."/>
            <person name="Riley R."/>
            <person name="LaButti K."/>
            <person name="Andreopoulos B."/>
            <person name="Lipzen A."/>
            <person name="Chen C."/>
            <person name="Yan M."/>
            <person name="Daum C."/>
            <person name="Ng V."/>
            <person name="Clum A."/>
            <person name="Steindorff A."/>
            <person name="Ohm R.A."/>
            <person name="Martin F."/>
            <person name="Silar P."/>
            <person name="Natvig D.O."/>
            <person name="Lalanne C."/>
            <person name="Gautier V."/>
            <person name="Ament-Velasquez S.L."/>
            <person name="Kruys A."/>
            <person name="Hutchinson M.I."/>
            <person name="Powell A.J."/>
            <person name="Barry K."/>
            <person name="Miller A.N."/>
            <person name="Grigoriev I.V."/>
            <person name="Debuchy R."/>
            <person name="Gladieux P."/>
            <person name="Hiltunen Thoren M."/>
            <person name="Johannesson H."/>
        </authorList>
    </citation>
    <scope>NUCLEOTIDE SEQUENCE</scope>
    <source>
        <strain evidence="1">CBS 757.83</strain>
    </source>
</reference>
<dbReference type="AlphaFoldDB" id="A0AAN6Q298"/>
<organism evidence="1 2">
    <name type="scientific">Parathielavia hyrcaniae</name>
    <dbReference type="NCBI Taxonomy" id="113614"/>
    <lineage>
        <taxon>Eukaryota</taxon>
        <taxon>Fungi</taxon>
        <taxon>Dikarya</taxon>
        <taxon>Ascomycota</taxon>
        <taxon>Pezizomycotina</taxon>
        <taxon>Sordariomycetes</taxon>
        <taxon>Sordariomycetidae</taxon>
        <taxon>Sordariales</taxon>
        <taxon>Chaetomiaceae</taxon>
        <taxon>Parathielavia</taxon>
    </lineage>
</organism>
<protein>
    <submittedName>
        <fullName evidence="1">Uncharacterized protein</fullName>
    </submittedName>
</protein>
<comment type="caution">
    <text evidence="1">The sequence shown here is derived from an EMBL/GenBank/DDBJ whole genome shotgun (WGS) entry which is preliminary data.</text>
</comment>
<accession>A0AAN6Q298</accession>
<sequence>MLKSPWCTLHYNSTKHARLQDVILLDHTGPKPAWMQHAITTSRKTTTAPGNQNSTQTPPNPMVDHITCFGALHFLTPAEFDAVLARRSVMFDVDDLCPEYLDYALARHGEGFRNYNHVAACRRFGTPAGWTKVVEEETVLYHSPDVGVDVRGVLVRFERAE</sequence>
<proteinExistence type="predicted"/>